<reference evidence="2 3" key="1">
    <citation type="journal article" date="2015" name="Int. J. Syst. Evol. Microbiol.">
        <title>Aestuariivita atlantica sp. nov., isolated from deep sea sediment of the Atlantic Ocean.</title>
        <authorList>
            <person name="Li G."/>
            <person name="Lai Q."/>
            <person name="Du Y."/>
            <person name="Liu X."/>
            <person name="Sun F."/>
            <person name="Shao Z."/>
        </authorList>
    </citation>
    <scope>NUCLEOTIDE SEQUENCE [LARGE SCALE GENOMIC DNA]</scope>
    <source>
        <strain evidence="2 3">22II-S11-z3</strain>
    </source>
</reference>
<dbReference type="InterPro" id="IPR007077">
    <property type="entry name" value="TfoX_C"/>
</dbReference>
<dbReference type="InterPro" id="IPR047525">
    <property type="entry name" value="TfoX-like"/>
</dbReference>
<dbReference type="AlphaFoldDB" id="A0A0L1JME5"/>
<sequence length="110" mass="11825">MTGAPVSSLRNLGPAMDATCARAGIHSAEELREIGADAAYARLLATGTKPHFIGYYVLHMALQGRPWNDCKGEEKKALRARFDALKAASTQDGTGRIEQALNEIGTGLRR</sequence>
<proteinExistence type="predicted"/>
<feature type="domain" description="TfoX C-terminal" evidence="1">
    <location>
        <begin position="6"/>
        <end position="80"/>
    </location>
</feature>
<dbReference type="EMBL" id="AQQZ01000007">
    <property type="protein sequence ID" value="KNG92897.1"/>
    <property type="molecule type" value="Genomic_DNA"/>
</dbReference>
<dbReference type="Pfam" id="PF04994">
    <property type="entry name" value="TfoX_C"/>
    <property type="match status" value="1"/>
</dbReference>
<dbReference type="PATRIC" id="fig|1317121.7.peg.3861"/>
<organism evidence="2 3">
    <name type="scientific">Pseudaestuariivita atlantica</name>
    <dbReference type="NCBI Taxonomy" id="1317121"/>
    <lineage>
        <taxon>Bacteria</taxon>
        <taxon>Pseudomonadati</taxon>
        <taxon>Pseudomonadota</taxon>
        <taxon>Alphaproteobacteria</taxon>
        <taxon>Rhodobacterales</taxon>
        <taxon>Paracoccaceae</taxon>
        <taxon>Pseudaestuariivita</taxon>
    </lineage>
</organism>
<comment type="caution">
    <text evidence="2">The sequence shown here is derived from an EMBL/GenBank/DDBJ whole genome shotgun (WGS) entry which is preliminary data.</text>
</comment>
<name>A0A0L1JME5_9RHOB</name>
<dbReference type="RefSeq" id="WP_050531849.1">
    <property type="nucleotide sequence ID" value="NZ_AQQZ01000007.1"/>
</dbReference>
<dbReference type="PANTHER" id="PTHR36121:SF1">
    <property type="entry name" value="PROTEIN SXY"/>
    <property type="match status" value="1"/>
</dbReference>
<keyword evidence="3" id="KW-1185">Reference proteome</keyword>
<evidence type="ECO:0000313" key="3">
    <source>
        <dbReference type="Proteomes" id="UP000036938"/>
    </source>
</evidence>
<evidence type="ECO:0000259" key="1">
    <source>
        <dbReference type="Pfam" id="PF04994"/>
    </source>
</evidence>
<dbReference type="PANTHER" id="PTHR36121">
    <property type="entry name" value="PROTEIN SXY"/>
    <property type="match status" value="1"/>
</dbReference>
<protein>
    <submittedName>
        <fullName evidence="2">Competence protein TfoX</fullName>
    </submittedName>
</protein>
<gene>
    <name evidence="2" type="ORF">ATO11_15685</name>
</gene>
<dbReference type="Proteomes" id="UP000036938">
    <property type="component" value="Unassembled WGS sequence"/>
</dbReference>
<dbReference type="OrthoDB" id="7861542at2"/>
<accession>A0A0L1JME5</accession>
<evidence type="ECO:0000313" key="2">
    <source>
        <dbReference type="EMBL" id="KNG92897.1"/>
    </source>
</evidence>
<dbReference type="STRING" id="1317121.ATO11_15685"/>
<dbReference type="Gene3D" id="1.10.150.20">
    <property type="entry name" value="5' to 3' exonuclease, C-terminal subdomain"/>
    <property type="match status" value="1"/>
</dbReference>